<name>A0A8X6GVN3_TRICU</name>
<dbReference type="PANTHER" id="PTHR23271:SF1">
    <property type="entry name" value="U3 SMALL NUCLEOLAR RNA-ASSOCIATED PROTEIN 6 HOMOLOG"/>
    <property type="match status" value="1"/>
</dbReference>
<dbReference type="GO" id="GO:0032040">
    <property type="term" value="C:small-subunit processome"/>
    <property type="evidence" value="ECO:0007669"/>
    <property type="project" value="TreeGrafter"/>
</dbReference>
<dbReference type="Pfam" id="PF08640">
    <property type="entry name" value="U3_assoc_6"/>
    <property type="match status" value="1"/>
</dbReference>
<dbReference type="SUPFAM" id="SSF48452">
    <property type="entry name" value="TPR-like"/>
    <property type="match status" value="2"/>
</dbReference>
<feature type="domain" description="U3 small nucleolar RNA-associated protein 6 N-terminal" evidence="6">
    <location>
        <begin position="9"/>
        <end position="91"/>
    </location>
</feature>
<dbReference type="Proteomes" id="UP000887116">
    <property type="component" value="Unassembled WGS sequence"/>
</dbReference>
<dbReference type="InterPro" id="IPR055347">
    <property type="entry name" value="UTP6_N"/>
</dbReference>
<dbReference type="EMBL" id="BMAO01036493">
    <property type="protein sequence ID" value="GFR11039.1"/>
    <property type="molecule type" value="Genomic_DNA"/>
</dbReference>
<evidence type="ECO:0000256" key="2">
    <source>
        <dbReference type="ARBA" id="ARBA00010734"/>
    </source>
</evidence>
<dbReference type="GO" id="GO:0000462">
    <property type="term" value="P:maturation of SSU-rRNA from tricistronic rRNA transcript (SSU-rRNA, 5.8S rRNA, LSU-rRNA)"/>
    <property type="evidence" value="ECO:0007669"/>
    <property type="project" value="InterPro"/>
</dbReference>
<evidence type="ECO:0000259" key="7">
    <source>
        <dbReference type="Pfam" id="PF24892"/>
    </source>
</evidence>
<dbReference type="InterPro" id="IPR056907">
    <property type="entry name" value="UTP6_C"/>
</dbReference>
<dbReference type="Pfam" id="PF24892">
    <property type="entry name" value="UTP6_C"/>
    <property type="match status" value="1"/>
</dbReference>
<evidence type="ECO:0000256" key="3">
    <source>
        <dbReference type="ARBA" id="ARBA00022552"/>
    </source>
</evidence>
<feature type="domain" description="U3 small nucleolar RNA-associated protein 6 homolog C-terminal" evidence="7">
    <location>
        <begin position="311"/>
        <end position="572"/>
    </location>
</feature>
<dbReference type="AlphaFoldDB" id="A0A8X6GVN3"/>
<dbReference type="Gene3D" id="1.25.40.10">
    <property type="entry name" value="Tetratricopeptide repeat domain"/>
    <property type="match status" value="2"/>
</dbReference>
<proteinExistence type="inferred from homology"/>
<comment type="similarity">
    <text evidence="2">Belongs to the UTP6 family.</text>
</comment>
<evidence type="ECO:0000256" key="4">
    <source>
        <dbReference type="ARBA" id="ARBA00022737"/>
    </source>
</evidence>
<comment type="caution">
    <text evidence="8">The sequence shown here is derived from an EMBL/GenBank/DDBJ whole genome shotgun (WGS) entry which is preliminary data.</text>
</comment>
<evidence type="ECO:0000313" key="9">
    <source>
        <dbReference type="Proteomes" id="UP000887116"/>
    </source>
</evidence>
<dbReference type="InterPro" id="IPR013949">
    <property type="entry name" value="Utp6"/>
</dbReference>
<dbReference type="PANTHER" id="PTHR23271">
    <property type="entry name" value="HEPATOCELLULAR CARCINOMA-ASSOCIATED ANTIGEN 66"/>
    <property type="match status" value="1"/>
</dbReference>
<dbReference type="GO" id="GO:0034388">
    <property type="term" value="C:Pwp2p-containing subcomplex of 90S preribosome"/>
    <property type="evidence" value="ECO:0007669"/>
    <property type="project" value="TreeGrafter"/>
</dbReference>
<dbReference type="SMART" id="SM00386">
    <property type="entry name" value="HAT"/>
    <property type="match status" value="6"/>
</dbReference>
<dbReference type="InterPro" id="IPR011990">
    <property type="entry name" value="TPR-like_helical_dom_sf"/>
</dbReference>
<keyword evidence="5" id="KW-0539">Nucleus</keyword>
<reference evidence="8" key="1">
    <citation type="submission" date="2020-07" db="EMBL/GenBank/DDBJ databases">
        <title>Multicomponent nature underlies the extraordinary mechanical properties of spider dragline silk.</title>
        <authorList>
            <person name="Kono N."/>
            <person name="Nakamura H."/>
            <person name="Mori M."/>
            <person name="Yoshida Y."/>
            <person name="Ohtoshi R."/>
            <person name="Malay A.D."/>
            <person name="Moran D.A.P."/>
            <person name="Tomita M."/>
            <person name="Numata K."/>
            <person name="Arakawa K."/>
        </authorList>
    </citation>
    <scope>NUCLEOTIDE SEQUENCE</scope>
</reference>
<dbReference type="GO" id="GO:0030515">
    <property type="term" value="F:snoRNA binding"/>
    <property type="evidence" value="ECO:0007669"/>
    <property type="project" value="InterPro"/>
</dbReference>
<keyword evidence="4" id="KW-0677">Repeat</keyword>
<keyword evidence="9" id="KW-1185">Reference proteome</keyword>
<evidence type="ECO:0000256" key="1">
    <source>
        <dbReference type="ARBA" id="ARBA00004604"/>
    </source>
</evidence>
<evidence type="ECO:0000256" key="5">
    <source>
        <dbReference type="ARBA" id="ARBA00023242"/>
    </source>
</evidence>
<gene>
    <name evidence="8" type="primary">Utp6</name>
    <name evidence="8" type="ORF">TNCT_603261</name>
</gene>
<organism evidence="8 9">
    <name type="scientific">Trichonephila clavata</name>
    <name type="common">Joro spider</name>
    <name type="synonym">Nephila clavata</name>
    <dbReference type="NCBI Taxonomy" id="2740835"/>
    <lineage>
        <taxon>Eukaryota</taxon>
        <taxon>Metazoa</taxon>
        <taxon>Ecdysozoa</taxon>
        <taxon>Arthropoda</taxon>
        <taxon>Chelicerata</taxon>
        <taxon>Arachnida</taxon>
        <taxon>Araneae</taxon>
        <taxon>Araneomorphae</taxon>
        <taxon>Entelegynae</taxon>
        <taxon>Araneoidea</taxon>
        <taxon>Nephilidae</taxon>
        <taxon>Trichonephila</taxon>
    </lineage>
</organism>
<evidence type="ECO:0000259" key="6">
    <source>
        <dbReference type="Pfam" id="PF08640"/>
    </source>
</evidence>
<evidence type="ECO:0000313" key="8">
    <source>
        <dbReference type="EMBL" id="GFR11039.1"/>
    </source>
</evidence>
<dbReference type="InterPro" id="IPR003107">
    <property type="entry name" value="HAT"/>
</dbReference>
<dbReference type="OrthoDB" id="28112at2759"/>
<protein>
    <submittedName>
        <fullName evidence="8">U3 small nucleolar RNA-associated protein 6 homolog</fullName>
    </submittedName>
</protein>
<accession>A0A8X6GVN3</accession>
<comment type="subcellular location">
    <subcellularLocation>
        <location evidence="1">Nucleus</location>
        <location evidence="1">Nucleolus</location>
    </subcellularLocation>
</comment>
<keyword evidence="3" id="KW-0698">rRNA processing</keyword>
<sequence length="599" mass="70763">MAELVHLHLESTLRELEEMERIELFNLNEIKSIIKRRKNLEYRLQRMKKSKEDYLRYIEYETNLLNLIRKRRKRLVIEDKRTEIDLSIAKRICKLFRVAKLRFPEDEKLWLDDIEFCKKMKWFDTISVLYSKLLQTHSQNPSLWIMAAKWEMEEMKSPDNARKIFQRGILLHPTSDTLWREFFRLELMYIDLLRKRRAILEPQSLKSTDAEDDVILNGKIANIVYDKAVEAVNDVEFALSLIQICLDFEFGYSHIEYILEYVSEKFPDKEETLDAVAKKPLLNVEEKIKAGKEMGVKKKAILDEINKDIHAKYEEAIKILPTEKMWGFYIDFVFTLLNSTKENKKAKLQNMAIDLMKAAAGLNCLSVSYYSELVDLLFERGDTEEALTTSLTSARKWNTVDFWYKCLTYHIQCMRDLTEIYGLLEEALNSVYEKDSVTLWKLGVDWLSISSPEKLIELFENGIHKRKEISVPLKEMYLEVCALKNGITEARSLYKRFKKLGPLFPPIVKKMIRIEKAQLDVPVKTLREYFEDGVREFGSEDTDIWLDYLKLEIEHGSLSSHDDLFWRAKKALRPDYLLEFQQRLVNISSDAVHNMLQAY</sequence>